<evidence type="ECO:0000256" key="1">
    <source>
        <dbReference type="ARBA" id="ARBA00000971"/>
    </source>
</evidence>
<dbReference type="PANTHER" id="PTHR43811">
    <property type="entry name" value="FKBP-TYPE PEPTIDYL-PROLYL CIS-TRANS ISOMERASE FKPA"/>
    <property type="match status" value="1"/>
</dbReference>
<dbReference type="EC" id="5.2.1.8" evidence="7"/>
<dbReference type="InterPro" id="IPR001179">
    <property type="entry name" value="PPIase_FKBP_dom"/>
</dbReference>
<evidence type="ECO:0000313" key="12">
    <source>
        <dbReference type="Proteomes" id="UP000290037"/>
    </source>
</evidence>
<dbReference type="Gene3D" id="3.10.50.40">
    <property type="match status" value="1"/>
</dbReference>
<keyword evidence="4 6" id="KW-0697">Rotamase</keyword>
<comment type="catalytic activity">
    <reaction evidence="1 6 7">
        <text>[protein]-peptidylproline (omega=180) = [protein]-peptidylproline (omega=0)</text>
        <dbReference type="Rhea" id="RHEA:16237"/>
        <dbReference type="Rhea" id="RHEA-COMP:10747"/>
        <dbReference type="Rhea" id="RHEA-COMP:10748"/>
        <dbReference type="ChEBI" id="CHEBI:83833"/>
        <dbReference type="ChEBI" id="CHEBI:83834"/>
        <dbReference type="EC" id="5.2.1.8"/>
    </reaction>
</comment>
<reference evidence="11" key="2">
    <citation type="submission" date="2016-11" db="EMBL/GenBank/DDBJ databases">
        <authorList>
            <person name="Varghese N."/>
            <person name="Submissions S."/>
        </authorList>
    </citation>
    <scope>NUCLEOTIDE SEQUENCE [LARGE SCALE GENOMIC DNA]</scope>
    <source>
        <strain evidence="11">DSM 19859</strain>
    </source>
</reference>
<evidence type="ECO:0000256" key="2">
    <source>
        <dbReference type="ARBA" id="ARBA00006577"/>
    </source>
</evidence>
<reference evidence="9 12" key="3">
    <citation type="submission" date="2018-07" db="EMBL/GenBank/DDBJ databases">
        <title>Leeuwenhoekiella genomics.</title>
        <authorList>
            <person name="Tahon G."/>
            <person name="Willems A."/>
        </authorList>
    </citation>
    <scope>NUCLEOTIDE SEQUENCE [LARGE SCALE GENOMIC DNA]</scope>
    <source>
        <strain evidence="9 12">LMG 24856</strain>
    </source>
</reference>
<dbReference type="Gene3D" id="1.10.287.460">
    <property type="entry name" value="Peptidyl-prolyl cis-trans isomerase, FKBP-type, N-terminal domain"/>
    <property type="match status" value="1"/>
</dbReference>
<proteinExistence type="inferred from homology"/>
<keyword evidence="12" id="KW-1185">Reference proteome</keyword>
<keyword evidence="5 6" id="KW-0413">Isomerase</keyword>
<evidence type="ECO:0000256" key="7">
    <source>
        <dbReference type="RuleBase" id="RU003915"/>
    </source>
</evidence>
<accession>A0A1M5VP67</accession>
<dbReference type="EMBL" id="QOVN01000001">
    <property type="protein sequence ID" value="RXG30998.1"/>
    <property type="molecule type" value="Genomic_DNA"/>
</dbReference>
<dbReference type="Pfam" id="PF01346">
    <property type="entry name" value="FKBP_N"/>
    <property type="match status" value="1"/>
</dbReference>
<dbReference type="Proteomes" id="UP000184240">
    <property type="component" value="Unassembled WGS sequence"/>
</dbReference>
<dbReference type="GO" id="GO:0003755">
    <property type="term" value="F:peptidyl-prolyl cis-trans isomerase activity"/>
    <property type="evidence" value="ECO:0007669"/>
    <property type="project" value="UniProtKB-UniRule"/>
</dbReference>
<evidence type="ECO:0000256" key="6">
    <source>
        <dbReference type="PROSITE-ProRule" id="PRU00277"/>
    </source>
</evidence>
<gene>
    <name evidence="9" type="ORF">DSM01_134</name>
    <name evidence="10" type="ORF">SAMN04487999_0842</name>
</gene>
<evidence type="ECO:0000259" key="8">
    <source>
        <dbReference type="PROSITE" id="PS50059"/>
    </source>
</evidence>
<protein>
    <recommendedName>
        <fullName evidence="7">Peptidyl-prolyl cis-trans isomerase</fullName>
        <ecNumber evidence="7">5.2.1.8</ecNumber>
    </recommendedName>
</protein>
<evidence type="ECO:0000256" key="5">
    <source>
        <dbReference type="ARBA" id="ARBA00023235"/>
    </source>
</evidence>
<feature type="domain" description="PPIase FKBP-type" evidence="8">
    <location>
        <begin position="166"/>
        <end position="252"/>
    </location>
</feature>
<dbReference type="PROSITE" id="PS50059">
    <property type="entry name" value="FKBP_PPIASE"/>
    <property type="match status" value="1"/>
</dbReference>
<evidence type="ECO:0000256" key="4">
    <source>
        <dbReference type="ARBA" id="ARBA00023110"/>
    </source>
</evidence>
<dbReference type="Pfam" id="PF00254">
    <property type="entry name" value="FKBP_C"/>
    <property type="match status" value="1"/>
</dbReference>
<dbReference type="Proteomes" id="UP000290037">
    <property type="component" value="Unassembled WGS sequence"/>
</dbReference>
<sequence length="254" mass="28183">MPLFASEIFKNYKMKFNRLFLALPVALTLVNCNDSKMGSGSDVELKTFKDSVSYIIGANTGAQFKQALGDNAEEFFDADVYYSGVQKALTDSVEIPQADMRRIMNQFQTQLRERQQEEQAAVAAEKKEAEQAYLAENAKKEGVQTTESGLQYKVIEEGSGESPAETDQVQVNYEGKLLDGTVFDSSYERQQPATFGVNQVISGWTEGLQLMKEGAKYEFYIPADLAYGQRGSGPKIGPGETLIFTVELLDVIKQ</sequence>
<dbReference type="InterPro" id="IPR046357">
    <property type="entry name" value="PPIase_dom_sf"/>
</dbReference>
<dbReference type="EMBL" id="FQXT01000002">
    <property type="protein sequence ID" value="SHH77025.1"/>
    <property type="molecule type" value="Genomic_DNA"/>
</dbReference>
<organism evidence="10 11">
    <name type="scientific">Leeuwenhoekiella palythoae</name>
    <dbReference type="NCBI Taxonomy" id="573501"/>
    <lineage>
        <taxon>Bacteria</taxon>
        <taxon>Pseudomonadati</taxon>
        <taxon>Bacteroidota</taxon>
        <taxon>Flavobacteriia</taxon>
        <taxon>Flavobacteriales</taxon>
        <taxon>Flavobacteriaceae</taxon>
        <taxon>Leeuwenhoekiella</taxon>
    </lineage>
</organism>
<reference evidence="10" key="1">
    <citation type="submission" date="2016-11" db="EMBL/GenBank/DDBJ databases">
        <authorList>
            <person name="Jaros S."/>
            <person name="Januszkiewicz K."/>
            <person name="Wedrychowicz H."/>
        </authorList>
    </citation>
    <scope>NUCLEOTIDE SEQUENCE [LARGE SCALE GENOMIC DNA]</scope>
    <source>
        <strain evidence="10">DSM 19859</strain>
    </source>
</reference>
<name>A0A1M5VP67_9FLAO</name>
<dbReference type="AlphaFoldDB" id="A0A1M5VP67"/>
<dbReference type="InterPro" id="IPR000774">
    <property type="entry name" value="PPIase_FKBP_N"/>
</dbReference>
<dbReference type="PANTHER" id="PTHR43811:SF19">
    <property type="entry name" value="39 KDA FK506-BINDING NUCLEAR PROTEIN"/>
    <property type="match status" value="1"/>
</dbReference>
<dbReference type="InterPro" id="IPR036944">
    <property type="entry name" value="PPIase_FKBP_N_sf"/>
</dbReference>
<comment type="similarity">
    <text evidence="2 7">Belongs to the FKBP-type PPIase family.</text>
</comment>
<dbReference type="FunFam" id="3.10.50.40:FF:000045">
    <property type="entry name" value="Peptidyl-prolyl cis-trans isomerase"/>
    <property type="match status" value="1"/>
</dbReference>
<dbReference type="STRING" id="573501.SAMN04487999_0842"/>
<evidence type="ECO:0000313" key="9">
    <source>
        <dbReference type="EMBL" id="RXG30998.1"/>
    </source>
</evidence>
<keyword evidence="3" id="KW-0732">Signal</keyword>
<evidence type="ECO:0000313" key="11">
    <source>
        <dbReference type="Proteomes" id="UP000184240"/>
    </source>
</evidence>
<dbReference type="GO" id="GO:0006457">
    <property type="term" value="P:protein folding"/>
    <property type="evidence" value="ECO:0007669"/>
    <property type="project" value="InterPro"/>
</dbReference>
<evidence type="ECO:0000313" key="10">
    <source>
        <dbReference type="EMBL" id="SHH77025.1"/>
    </source>
</evidence>
<evidence type="ECO:0000256" key="3">
    <source>
        <dbReference type="ARBA" id="ARBA00022729"/>
    </source>
</evidence>
<dbReference type="SUPFAM" id="SSF54534">
    <property type="entry name" value="FKBP-like"/>
    <property type="match status" value="1"/>
</dbReference>